<name>A0AAF0XC59_DAUCS</name>
<dbReference type="PANTHER" id="PTHR37213:SF1">
    <property type="entry name" value="SUBTILISIN-LIKE PROTEASE"/>
    <property type="match status" value="1"/>
</dbReference>
<proteinExistence type="predicted"/>
<dbReference type="Proteomes" id="UP000077755">
    <property type="component" value="Chromosome 6"/>
</dbReference>
<evidence type="ECO:0000313" key="2">
    <source>
        <dbReference type="Proteomes" id="UP000077755"/>
    </source>
</evidence>
<accession>A0AAF0XC59</accession>
<reference evidence="1" key="1">
    <citation type="journal article" date="2016" name="Nat. Genet.">
        <title>A high-quality carrot genome assembly provides new insights into carotenoid accumulation and asterid genome evolution.</title>
        <authorList>
            <person name="Iorizzo M."/>
            <person name="Ellison S."/>
            <person name="Senalik D."/>
            <person name="Zeng P."/>
            <person name="Satapoomin P."/>
            <person name="Huang J."/>
            <person name="Bowman M."/>
            <person name="Iovene M."/>
            <person name="Sanseverino W."/>
            <person name="Cavagnaro P."/>
            <person name="Yildiz M."/>
            <person name="Macko-Podgorni A."/>
            <person name="Moranska E."/>
            <person name="Grzebelus E."/>
            <person name="Grzebelus D."/>
            <person name="Ashrafi H."/>
            <person name="Zheng Z."/>
            <person name="Cheng S."/>
            <person name="Spooner D."/>
            <person name="Van Deynze A."/>
            <person name="Simon P."/>
        </authorList>
    </citation>
    <scope>NUCLEOTIDE SEQUENCE</scope>
    <source>
        <tissue evidence="1">Leaf</tissue>
    </source>
</reference>
<protein>
    <submittedName>
        <fullName evidence="1">Uncharacterized protein</fullName>
    </submittedName>
</protein>
<organism evidence="1 2">
    <name type="scientific">Daucus carota subsp. sativus</name>
    <name type="common">Carrot</name>
    <dbReference type="NCBI Taxonomy" id="79200"/>
    <lineage>
        <taxon>Eukaryota</taxon>
        <taxon>Viridiplantae</taxon>
        <taxon>Streptophyta</taxon>
        <taxon>Embryophyta</taxon>
        <taxon>Tracheophyta</taxon>
        <taxon>Spermatophyta</taxon>
        <taxon>Magnoliopsida</taxon>
        <taxon>eudicotyledons</taxon>
        <taxon>Gunneridae</taxon>
        <taxon>Pentapetalae</taxon>
        <taxon>asterids</taxon>
        <taxon>campanulids</taxon>
        <taxon>Apiales</taxon>
        <taxon>Apiaceae</taxon>
        <taxon>Apioideae</taxon>
        <taxon>Scandiceae</taxon>
        <taxon>Daucinae</taxon>
        <taxon>Daucus</taxon>
        <taxon>Daucus sect. Daucus</taxon>
    </lineage>
</organism>
<sequence>MRSGWRGGIEKLRSLAGGGLDRGSNIASWALAGGVAYYLWVKPSQDLKREHQHNRNTRCADSLKTDKYTYINGILCRILFIYNNSYSLIPTRGYSVIRLLGSNSISNILIS</sequence>
<evidence type="ECO:0000313" key="1">
    <source>
        <dbReference type="EMBL" id="WOH03601.1"/>
    </source>
</evidence>
<reference evidence="1" key="2">
    <citation type="submission" date="2022-03" db="EMBL/GenBank/DDBJ databases">
        <title>Draft title - Genomic analysis of global carrot germplasm unveils the trajectory of domestication and the origin of high carotenoid orange carrot.</title>
        <authorList>
            <person name="Iorizzo M."/>
            <person name="Ellison S."/>
            <person name="Senalik D."/>
            <person name="Macko-Podgorni A."/>
            <person name="Grzebelus D."/>
            <person name="Bostan H."/>
            <person name="Rolling W."/>
            <person name="Curaba J."/>
            <person name="Simon P."/>
        </authorList>
    </citation>
    <scope>NUCLEOTIDE SEQUENCE</scope>
    <source>
        <tissue evidence="1">Leaf</tissue>
    </source>
</reference>
<gene>
    <name evidence="1" type="ORF">DCAR_0623000</name>
</gene>
<dbReference type="AlphaFoldDB" id="A0AAF0XC59"/>
<keyword evidence="2" id="KW-1185">Reference proteome</keyword>
<dbReference type="PANTHER" id="PTHR37213">
    <property type="entry name" value="SUBTILISIN-LIKE PROTEASE"/>
    <property type="match status" value="1"/>
</dbReference>
<dbReference type="EMBL" id="CP093348">
    <property type="protein sequence ID" value="WOH03601.1"/>
    <property type="molecule type" value="Genomic_DNA"/>
</dbReference>